<dbReference type="Gene3D" id="1.10.510.10">
    <property type="entry name" value="Transferase(Phosphotransferase) domain 1"/>
    <property type="match status" value="1"/>
</dbReference>
<feature type="region of interest" description="Disordered" evidence="2">
    <location>
        <begin position="301"/>
        <end position="389"/>
    </location>
</feature>
<dbReference type="Gene3D" id="2.130.10.10">
    <property type="entry name" value="YVTN repeat-like/Quinoprotein amine dehydrogenase"/>
    <property type="match status" value="2"/>
</dbReference>
<keyword evidence="1" id="KW-0547">Nucleotide-binding</keyword>
<comment type="caution">
    <text evidence="5">The sequence shown here is derived from an EMBL/GenBank/DDBJ whole genome shotgun (WGS) entry which is preliminary data.</text>
</comment>
<keyword evidence="3" id="KW-0812">Transmembrane</keyword>
<feature type="compositionally biased region" description="Low complexity" evidence="2">
    <location>
        <begin position="454"/>
        <end position="473"/>
    </location>
</feature>
<dbReference type="RefSeq" id="WP_358351376.1">
    <property type="nucleotide sequence ID" value="NZ_JBEZFP010000016.1"/>
</dbReference>
<dbReference type="InterPro" id="IPR015943">
    <property type="entry name" value="WD40/YVTN_repeat-like_dom_sf"/>
</dbReference>
<keyword evidence="3" id="KW-1133">Transmembrane helix</keyword>
<organism evidence="5 6">
    <name type="scientific">Streptodolium elevatio</name>
    <dbReference type="NCBI Taxonomy" id="3157996"/>
    <lineage>
        <taxon>Bacteria</taxon>
        <taxon>Bacillati</taxon>
        <taxon>Actinomycetota</taxon>
        <taxon>Actinomycetes</taxon>
        <taxon>Kitasatosporales</taxon>
        <taxon>Streptomycetaceae</taxon>
        <taxon>Streptodolium</taxon>
    </lineage>
</organism>
<dbReference type="Proteomes" id="UP001551482">
    <property type="component" value="Unassembled WGS sequence"/>
</dbReference>
<feature type="binding site" evidence="1">
    <location>
        <position position="43"/>
    </location>
    <ligand>
        <name>ATP</name>
        <dbReference type="ChEBI" id="CHEBI:30616"/>
    </ligand>
</feature>
<dbReference type="SMART" id="SM00220">
    <property type="entry name" value="S_TKc"/>
    <property type="match status" value="1"/>
</dbReference>
<dbReference type="PANTHER" id="PTHR34512:SF30">
    <property type="entry name" value="OUTER MEMBRANE PROTEIN ASSEMBLY FACTOR BAMB"/>
    <property type="match status" value="1"/>
</dbReference>
<feature type="compositionally biased region" description="Low complexity" evidence="2">
    <location>
        <begin position="301"/>
        <end position="310"/>
    </location>
</feature>
<sequence length="877" mass="91113">MRDLEPGDPHRLGDHELVGVLGAGGFGRVFMARTPQGRRLAVKLTHPHLLRADPDFAMRFAGVMGDLSRVRNLGAGRIVDWSTDGVRPWYARRYVPGASLVEVLAAAGPLPHAALRIVAGVARGLAAMHDAELPHGGVTPGNVLVTATTAQLVDGGLARVFGGPGQGGAQGALVPLTGPAFAPPEGADATLAADVYALGVLLLLCARGHLPEESDARGGKVGVSAAGLPDGVAPLAARLLHPVPESRPTVAEIVAQLGRPVGELATHLPRAARRAISAHAEPAGSEEPPIGTALATPRPVRAPAATDVAPQVPETAAEAAKAKGSIPRARQRRVPAQAAAVVGTATAETGAAPNPKGRQKEPKTPRKRAAGAGSAIVSSRGKLPAKAATPVGVEHGVEQDAEHKIEHDSAPGVEHSVEHGIEHDAAHDPAYDSAHDATTGSAHPTSPALGDDPAATATAGATAGGTATAGATSAEPAEQAAALGAQCLWTREIPGVQSLFMSDGLVFAGGESLVALAPETGEPVWSKPGWRIVGEPRGGRVYVTQGTRIALLDAITGAERWRTDVAAARGLWARGTSRLARAERAFRLHAVFEPAEGVLAAIGGHTELFGLDPASGELLWNRREARRTAFTRDDAGAVYLSGDGREPMRALDPRTGELLWRDDAEDSIVTAVDRGWVLCARFRPGTAEVGSYVVRAAEDGGLVHRDISPGDTAILENGVLYVLGGGEFRALRPAQAAQLWSIPWSGGTAGLSLAVDSAEAYLRGEDRRVHAVDLADGSVRWTSGPIPARRPLDAVGGQLDRTLPVLADGPVVCVRSHSDSVLIVLDRTDGRELWWWRAWYGTLTMVAPVVSGAFVYVVDGDRVRALTGRDTDETGTV</sequence>
<dbReference type="EMBL" id="JBEZFP010000016">
    <property type="protein sequence ID" value="MEU8133609.1"/>
    <property type="molecule type" value="Genomic_DNA"/>
</dbReference>
<protein>
    <submittedName>
        <fullName evidence="5">PQQ-binding-like beta-propeller repeat protein</fullName>
    </submittedName>
</protein>
<dbReference type="InterPro" id="IPR000719">
    <property type="entry name" value="Prot_kinase_dom"/>
</dbReference>
<dbReference type="PANTHER" id="PTHR34512">
    <property type="entry name" value="CELL SURFACE PROTEIN"/>
    <property type="match status" value="1"/>
</dbReference>
<proteinExistence type="predicted"/>
<gene>
    <name evidence="5" type="ORF">AB0C36_08890</name>
</gene>
<reference evidence="5 6" key="1">
    <citation type="submission" date="2024-06" db="EMBL/GenBank/DDBJ databases">
        <title>The Natural Products Discovery Center: Release of the First 8490 Sequenced Strains for Exploring Actinobacteria Biosynthetic Diversity.</title>
        <authorList>
            <person name="Kalkreuter E."/>
            <person name="Kautsar S.A."/>
            <person name="Yang D."/>
            <person name="Bader C.D."/>
            <person name="Teijaro C.N."/>
            <person name="Fluegel L."/>
            <person name="Davis C.M."/>
            <person name="Simpson J.R."/>
            <person name="Lauterbach L."/>
            <person name="Steele A.D."/>
            <person name="Gui C."/>
            <person name="Meng S."/>
            <person name="Li G."/>
            <person name="Viehrig K."/>
            <person name="Ye F."/>
            <person name="Su P."/>
            <person name="Kiefer A.F."/>
            <person name="Nichols A."/>
            <person name="Cepeda A.J."/>
            <person name="Yan W."/>
            <person name="Fan B."/>
            <person name="Jiang Y."/>
            <person name="Adhikari A."/>
            <person name="Zheng C.-J."/>
            <person name="Schuster L."/>
            <person name="Cowan T.M."/>
            <person name="Smanski M.J."/>
            <person name="Chevrette M.G."/>
            <person name="De Carvalho L.P.S."/>
            <person name="Shen B."/>
        </authorList>
    </citation>
    <scope>NUCLEOTIDE SEQUENCE [LARGE SCALE GENOMIC DNA]</scope>
    <source>
        <strain evidence="5 6">NPDC048946</strain>
    </source>
</reference>
<evidence type="ECO:0000256" key="1">
    <source>
        <dbReference type="PROSITE-ProRule" id="PRU10141"/>
    </source>
</evidence>
<dbReference type="InterPro" id="IPR002372">
    <property type="entry name" value="PQQ_rpt_dom"/>
</dbReference>
<evidence type="ECO:0000259" key="4">
    <source>
        <dbReference type="PROSITE" id="PS50011"/>
    </source>
</evidence>
<dbReference type="Pfam" id="PF00069">
    <property type="entry name" value="Pkinase"/>
    <property type="match status" value="1"/>
</dbReference>
<feature type="compositionally biased region" description="Low complexity" evidence="2">
    <location>
        <begin position="334"/>
        <end position="353"/>
    </location>
</feature>
<dbReference type="InterPro" id="IPR017441">
    <property type="entry name" value="Protein_kinase_ATP_BS"/>
</dbReference>
<dbReference type="InterPro" id="IPR011047">
    <property type="entry name" value="Quinoprotein_ADH-like_sf"/>
</dbReference>
<keyword evidence="3" id="KW-0472">Membrane</keyword>
<dbReference type="Gene3D" id="3.30.200.20">
    <property type="entry name" value="Phosphorylase Kinase, domain 1"/>
    <property type="match status" value="1"/>
</dbReference>
<evidence type="ECO:0000256" key="3">
    <source>
        <dbReference type="SAM" id="Phobius"/>
    </source>
</evidence>
<evidence type="ECO:0000256" key="2">
    <source>
        <dbReference type="SAM" id="MobiDB-lite"/>
    </source>
</evidence>
<evidence type="ECO:0000313" key="6">
    <source>
        <dbReference type="Proteomes" id="UP001551482"/>
    </source>
</evidence>
<keyword evidence="1" id="KW-0067">ATP-binding</keyword>
<accession>A0ABV3DF57</accession>
<dbReference type="SUPFAM" id="SSF56112">
    <property type="entry name" value="Protein kinase-like (PK-like)"/>
    <property type="match status" value="1"/>
</dbReference>
<dbReference type="SUPFAM" id="SSF50998">
    <property type="entry name" value="Quinoprotein alcohol dehydrogenase-like"/>
    <property type="match status" value="1"/>
</dbReference>
<feature type="region of interest" description="Disordered" evidence="2">
    <location>
        <begin position="429"/>
        <end position="473"/>
    </location>
</feature>
<dbReference type="PROSITE" id="PS00107">
    <property type="entry name" value="PROTEIN_KINASE_ATP"/>
    <property type="match status" value="1"/>
</dbReference>
<dbReference type="Pfam" id="PF13360">
    <property type="entry name" value="PQQ_2"/>
    <property type="match status" value="2"/>
</dbReference>
<keyword evidence="6" id="KW-1185">Reference proteome</keyword>
<dbReference type="PROSITE" id="PS50011">
    <property type="entry name" value="PROTEIN_KINASE_DOM"/>
    <property type="match status" value="1"/>
</dbReference>
<dbReference type="InterPro" id="IPR011009">
    <property type="entry name" value="Kinase-like_dom_sf"/>
</dbReference>
<name>A0ABV3DF57_9ACTN</name>
<feature type="transmembrane region" description="Helical" evidence="3">
    <location>
        <begin position="834"/>
        <end position="858"/>
    </location>
</feature>
<evidence type="ECO:0000313" key="5">
    <source>
        <dbReference type="EMBL" id="MEU8133609.1"/>
    </source>
</evidence>
<feature type="domain" description="Protein kinase" evidence="4">
    <location>
        <begin position="15"/>
        <end position="262"/>
    </location>
</feature>